<keyword evidence="5" id="KW-1185">Reference proteome</keyword>
<proteinExistence type="predicted"/>
<dbReference type="SMART" id="SM00342">
    <property type="entry name" value="HTH_ARAC"/>
    <property type="match status" value="1"/>
</dbReference>
<evidence type="ECO:0000313" key="5">
    <source>
        <dbReference type="Proteomes" id="UP000187261"/>
    </source>
</evidence>
<dbReference type="PROSITE" id="PS01124">
    <property type="entry name" value="HTH_ARAC_FAMILY_2"/>
    <property type="match status" value="1"/>
</dbReference>
<feature type="transmembrane region" description="Helical" evidence="2">
    <location>
        <begin position="137"/>
        <end position="154"/>
    </location>
</feature>
<keyword evidence="2" id="KW-1133">Transmembrane helix</keyword>
<keyword evidence="1" id="KW-0238">DNA-binding</keyword>
<keyword evidence="2" id="KW-0472">Membrane</keyword>
<dbReference type="Proteomes" id="UP000187261">
    <property type="component" value="Unassembled WGS sequence"/>
</dbReference>
<dbReference type="AlphaFoldDB" id="A0A1U7Q1K4"/>
<name>A0A1U7Q1K4_9FLAO</name>
<dbReference type="Pfam" id="PF12833">
    <property type="entry name" value="HTH_18"/>
    <property type="match status" value="1"/>
</dbReference>
<feature type="domain" description="HTH araC/xylS-type" evidence="3">
    <location>
        <begin position="200"/>
        <end position="308"/>
    </location>
</feature>
<dbReference type="GO" id="GO:0043565">
    <property type="term" value="F:sequence-specific DNA binding"/>
    <property type="evidence" value="ECO:0007669"/>
    <property type="project" value="InterPro"/>
</dbReference>
<dbReference type="STRING" id="1121284.SAMN05660493_03310"/>
<organism evidence="4 5">
    <name type="scientific">Epilithonimonas bovis DSM 19482</name>
    <dbReference type="NCBI Taxonomy" id="1121284"/>
    <lineage>
        <taxon>Bacteria</taxon>
        <taxon>Pseudomonadati</taxon>
        <taxon>Bacteroidota</taxon>
        <taxon>Flavobacteriia</taxon>
        <taxon>Flavobacteriales</taxon>
        <taxon>Weeksellaceae</taxon>
        <taxon>Chryseobacterium group</taxon>
        <taxon>Epilithonimonas</taxon>
    </lineage>
</organism>
<dbReference type="RefSeq" id="WP_076784587.1">
    <property type="nucleotide sequence ID" value="NZ_FTPU01000076.1"/>
</dbReference>
<protein>
    <submittedName>
        <fullName evidence="4">Helix-turn-helix domain-containing protein</fullName>
    </submittedName>
</protein>
<gene>
    <name evidence="4" type="ORF">SAMN05660493_03310</name>
</gene>
<dbReference type="GO" id="GO:0003700">
    <property type="term" value="F:DNA-binding transcription factor activity"/>
    <property type="evidence" value="ECO:0007669"/>
    <property type="project" value="InterPro"/>
</dbReference>
<sequence>MDYYRGAYGESITSFRKAIPVLQRYDDFAWLAVVYSFMAKDLLETGSKGQALRYALKVDSVFNKKQFILPELRSNYDLLIRNAVQQKKVLAQLYYARQLLKADSTVRVDFAYLLGNIHRQYDTKWLEQAYWLNTRNVIAALATAVILWLLGIWYSRREKLVGHHYKAVEHRFAPGSGSLDLQPVSRLPARKSVLTPKHNTDLQKKIEEFEKNAGFLDIKLTEKSLATKFQTNTYYLSMYINESKNMNFNSYIAMLRINYITHKMETDRSYLKFNIKALANECGYKSRQLFSDQFYRINGIRPKDYVRKRRQDQTH</sequence>
<dbReference type="InterPro" id="IPR018060">
    <property type="entry name" value="HTH_AraC"/>
</dbReference>
<dbReference type="EMBL" id="FTPU01000076">
    <property type="protein sequence ID" value="SIT98927.1"/>
    <property type="molecule type" value="Genomic_DNA"/>
</dbReference>
<keyword evidence="2" id="KW-0812">Transmembrane</keyword>
<reference evidence="5" key="1">
    <citation type="submission" date="2016-10" db="EMBL/GenBank/DDBJ databases">
        <authorList>
            <person name="Varghese N."/>
            <person name="Submissions S."/>
        </authorList>
    </citation>
    <scope>NUCLEOTIDE SEQUENCE [LARGE SCALE GENOMIC DNA]</scope>
    <source>
        <strain evidence="5">DSM 19482</strain>
    </source>
</reference>
<dbReference type="OrthoDB" id="5295174at2"/>
<dbReference type="PANTHER" id="PTHR43280:SF2">
    <property type="entry name" value="HTH-TYPE TRANSCRIPTIONAL REGULATOR EXSA"/>
    <property type="match status" value="1"/>
</dbReference>
<evidence type="ECO:0000259" key="3">
    <source>
        <dbReference type="PROSITE" id="PS01124"/>
    </source>
</evidence>
<dbReference type="Gene3D" id="1.10.10.60">
    <property type="entry name" value="Homeodomain-like"/>
    <property type="match status" value="2"/>
</dbReference>
<evidence type="ECO:0000313" key="4">
    <source>
        <dbReference type="EMBL" id="SIT98927.1"/>
    </source>
</evidence>
<evidence type="ECO:0000256" key="1">
    <source>
        <dbReference type="ARBA" id="ARBA00023125"/>
    </source>
</evidence>
<accession>A0A1U7Q1K4</accession>
<evidence type="ECO:0000256" key="2">
    <source>
        <dbReference type="SAM" id="Phobius"/>
    </source>
</evidence>
<dbReference type="PANTHER" id="PTHR43280">
    <property type="entry name" value="ARAC-FAMILY TRANSCRIPTIONAL REGULATOR"/>
    <property type="match status" value="1"/>
</dbReference>